<dbReference type="RefSeq" id="WP_189418169.1">
    <property type="nucleotide sequence ID" value="NZ_BMYZ01000001.1"/>
</dbReference>
<keyword evidence="1" id="KW-1133">Transmembrane helix</keyword>
<dbReference type="SUPFAM" id="SSF49785">
    <property type="entry name" value="Galactose-binding domain-like"/>
    <property type="match status" value="1"/>
</dbReference>
<dbReference type="EMBL" id="BMYZ01000001">
    <property type="protein sequence ID" value="GGY75463.1"/>
    <property type="molecule type" value="Genomic_DNA"/>
</dbReference>
<name>A0ABQ3B380_9GAMM</name>
<keyword evidence="1" id="KW-0472">Membrane</keyword>
<comment type="caution">
    <text evidence="3">The sequence shown here is derived from an EMBL/GenBank/DDBJ whole genome shotgun (WGS) entry which is preliminary data.</text>
</comment>
<keyword evidence="4" id="KW-1185">Reference proteome</keyword>
<dbReference type="Proteomes" id="UP000619761">
    <property type="component" value="Unassembled WGS sequence"/>
</dbReference>
<dbReference type="Gene3D" id="2.60.120.260">
    <property type="entry name" value="Galactose-binding domain-like"/>
    <property type="match status" value="1"/>
</dbReference>
<evidence type="ECO:0000313" key="3">
    <source>
        <dbReference type="EMBL" id="GGY75463.1"/>
    </source>
</evidence>
<feature type="transmembrane region" description="Helical" evidence="1">
    <location>
        <begin position="181"/>
        <end position="197"/>
    </location>
</feature>
<evidence type="ECO:0000256" key="1">
    <source>
        <dbReference type="SAM" id="Phobius"/>
    </source>
</evidence>
<dbReference type="NCBIfam" id="TIGR02595">
    <property type="entry name" value="PEP_CTERM"/>
    <property type="match status" value="1"/>
</dbReference>
<feature type="signal peptide" evidence="2">
    <location>
        <begin position="1"/>
        <end position="25"/>
    </location>
</feature>
<reference evidence="4" key="1">
    <citation type="journal article" date="2019" name="Int. J. Syst. Evol. Microbiol.">
        <title>The Global Catalogue of Microorganisms (GCM) 10K type strain sequencing project: providing services to taxonomists for standard genome sequencing and annotation.</title>
        <authorList>
            <consortium name="The Broad Institute Genomics Platform"/>
            <consortium name="The Broad Institute Genome Sequencing Center for Infectious Disease"/>
            <person name="Wu L."/>
            <person name="Ma J."/>
        </authorList>
    </citation>
    <scope>NUCLEOTIDE SEQUENCE [LARGE SCALE GENOMIC DNA]</scope>
    <source>
        <strain evidence="4">KCTC 32239</strain>
    </source>
</reference>
<dbReference type="InterPro" id="IPR008979">
    <property type="entry name" value="Galactose-bd-like_sf"/>
</dbReference>
<evidence type="ECO:0008006" key="5">
    <source>
        <dbReference type="Google" id="ProtNLM"/>
    </source>
</evidence>
<dbReference type="InterPro" id="IPR013424">
    <property type="entry name" value="Ice-binding_C"/>
</dbReference>
<organism evidence="3 4">
    <name type="scientific">Cellvibrio zantedeschiae</name>
    <dbReference type="NCBI Taxonomy" id="1237077"/>
    <lineage>
        <taxon>Bacteria</taxon>
        <taxon>Pseudomonadati</taxon>
        <taxon>Pseudomonadota</taxon>
        <taxon>Gammaproteobacteria</taxon>
        <taxon>Cellvibrionales</taxon>
        <taxon>Cellvibrionaceae</taxon>
        <taxon>Cellvibrio</taxon>
    </lineage>
</organism>
<gene>
    <name evidence="3" type="ORF">GCM10011613_21220</name>
</gene>
<keyword evidence="1" id="KW-0812">Transmembrane</keyword>
<evidence type="ECO:0000313" key="4">
    <source>
        <dbReference type="Proteomes" id="UP000619761"/>
    </source>
</evidence>
<accession>A0ABQ3B380</accession>
<protein>
    <recommendedName>
        <fullName evidence="5">PEP-CTERM protein-sorting domain-containing protein</fullName>
    </recommendedName>
</protein>
<proteinExistence type="predicted"/>
<evidence type="ECO:0000256" key="2">
    <source>
        <dbReference type="SAM" id="SignalP"/>
    </source>
</evidence>
<keyword evidence="2" id="KW-0732">Signal</keyword>
<sequence>MKMTLLKAKCTAFIAGLLLAGSANANLIVNGGFEDNAVANGNWSWFPASSVNGWEGSNVEIWHNLFGIASAEGQQHAELNADGGNSGAWSIFQQFGTVVGQSYDVSFAYRARESSDLFKFVVGSINSTFTNSDTTQWKLFSSSFVATSTLTTLTFTSLNTGTYGNLLDDVKVNAHVSLPESNTFALFAIGLIGLGLVRRRAKI</sequence>
<feature type="chain" id="PRO_5045439004" description="PEP-CTERM protein-sorting domain-containing protein" evidence="2">
    <location>
        <begin position="26"/>
        <end position="203"/>
    </location>
</feature>